<organism evidence="1 2">
    <name type="scientific">Grifola frondosa</name>
    <name type="common">Maitake</name>
    <name type="synonym">Polyporus frondosus</name>
    <dbReference type="NCBI Taxonomy" id="5627"/>
    <lineage>
        <taxon>Eukaryota</taxon>
        <taxon>Fungi</taxon>
        <taxon>Dikarya</taxon>
        <taxon>Basidiomycota</taxon>
        <taxon>Agaricomycotina</taxon>
        <taxon>Agaricomycetes</taxon>
        <taxon>Polyporales</taxon>
        <taxon>Grifolaceae</taxon>
        <taxon>Grifola</taxon>
    </lineage>
</organism>
<gene>
    <name evidence="1" type="ORF">A0H81_02689</name>
</gene>
<dbReference type="OrthoDB" id="6109at2759"/>
<comment type="caution">
    <text evidence="1">The sequence shown here is derived from an EMBL/GenBank/DDBJ whole genome shotgun (WGS) entry which is preliminary data.</text>
</comment>
<dbReference type="AlphaFoldDB" id="A0A1C7MM98"/>
<proteinExistence type="predicted"/>
<evidence type="ECO:0000313" key="1">
    <source>
        <dbReference type="EMBL" id="OBZ78000.1"/>
    </source>
</evidence>
<dbReference type="Proteomes" id="UP000092993">
    <property type="component" value="Unassembled WGS sequence"/>
</dbReference>
<sequence>MRRRGFCEYGFGQVHRIVYMGSSLALRAFASSHQSKINSTTLVSFKDAKVALLEWSDVVHDLMTVSIHTYERAPQLMALDSSLFPL</sequence>
<protein>
    <submittedName>
        <fullName evidence="1">Uncharacterized protein</fullName>
    </submittedName>
</protein>
<name>A0A1C7MM98_GRIFR</name>
<reference evidence="1 2" key="1">
    <citation type="submission" date="2016-03" db="EMBL/GenBank/DDBJ databases">
        <title>Whole genome sequencing of Grifola frondosa 9006-11.</title>
        <authorList>
            <person name="Min B."/>
            <person name="Park H."/>
            <person name="Kim J.-G."/>
            <person name="Cho H."/>
            <person name="Oh Y.-L."/>
            <person name="Kong W.-S."/>
            <person name="Choi I.-G."/>
        </authorList>
    </citation>
    <scope>NUCLEOTIDE SEQUENCE [LARGE SCALE GENOMIC DNA]</scope>
    <source>
        <strain evidence="1 2">9006-11</strain>
    </source>
</reference>
<dbReference type="EMBL" id="LUGG01000002">
    <property type="protein sequence ID" value="OBZ78000.1"/>
    <property type="molecule type" value="Genomic_DNA"/>
</dbReference>
<keyword evidence="2" id="KW-1185">Reference proteome</keyword>
<evidence type="ECO:0000313" key="2">
    <source>
        <dbReference type="Proteomes" id="UP000092993"/>
    </source>
</evidence>
<dbReference type="STRING" id="5627.A0A1C7MM98"/>
<accession>A0A1C7MM98</accession>